<evidence type="ECO:0000313" key="2">
    <source>
        <dbReference type="Proteomes" id="UP000187486"/>
    </source>
</evidence>
<organism evidence="1 2">
    <name type="scientific">Amycolatopsis coloradensis</name>
    <dbReference type="NCBI Taxonomy" id="76021"/>
    <lineage>
        <taxon>Bacteria</taxon>
        <taxon>Bacillati</taxon>
        <taxon>Actinomycetota</taxon>
        <taxon>Actinomycetes</taxon>
        <taxon>Pseudonocardiales</taxon>
        <taxon>Pseudonocardiaceae</taxon>
        <taxon>Amycolatopsis</taxon>
    </lineage>
</organism>
<comment type="caution">
    <text evidence="1">The sequence shown here is derived from an EMBL/GenBank/DDBJ whole genome shotgun (WGS) entry which is preliminary data.</text>
</comment>
<dbReference type="Proteomes" id="UP000187486">
    <property type="component" value="Unassembled WGS sequence"/>
</dbReference>
<sequence>MGGLGDDLVNGLARAGRLTAEQEAFRRTTNDWYDANFKGDLPAWASPLLRFQVSSYGKPLVRRGRRRPIRGWRRPPRSPWARWTSR</sequence>
<protein>
    <submittedName>
        <fullName evidence="1">Uncharacterized protein</fullName>
    </submittedName>
</protein>
<proteinExistence type="predicted"/>
<keyword evidence="2" id="KW-1185">Reference proteome</keyword>
<evidence type="ECO:0000313" key="1">
    <source>
        <dbReference type="EMBL" id="OLZ47348.1"/>
    </source>
</evidence>
<reference evidence="1 2" key="1">
    <citation type="submission" date="2016-01" db="EMBL/GenBank/DDBJ databases">
        <title>Amycolatopsis coloradensis genome sequencing and assembly.</title>
        <authorList>
            <person name="Mayilraj S."/>
        </authorList>
    </citation>
    <scope>NUCLEOTIDE SEQUENCE [LARGE SCALE GENOMIC DNA]</scope>
    <source>
        <strain evidence="1 2">DSM 44225</strain>
    </source>
</reference>
<name>A0A1R0KL20_9PSEU</name>
<accession>A0A1R0KL20</accession>
<dbReference type="EMBL" id="MQUQ01000015">
    <property type="protein sequence ID" value="OLZ47348.1"/>
    <property type="molecule type" value="Genomic_DNA"/>
</dbReference>
<dbReference type="AlphaFoldDB" id="A0A1R0KL20"/>
<gene>
    <name evidence="1" type="ORF">BS329_25805</name>
</gene>